<dbReference type="AlphaFoldDB" id="A0A1D2MG50"/>
<dbReference type="PROSITE" id="PS00657">
    <property type="entry name" value="FORK_HEAD_1"/>
    <property type="match status" value="1"/>
</dbReference>
<dbReference type="PROSITE" id="PS00658">
    <property type="entry name" value="FORK_HEAD_2"/>
    <property type="match status" value="1"/>
</dbReference>
<dbReference type="FunFam" id="1.10.10.10:FF:000042">
    <property type="entry name" value="hepatocyte nuclear factor 3-beta"/>
    <property type="match status" value="1"/>
</dbReference>
<feature type="compositionally biased region" description="Basic and acidic residues" evidence="5">
    <location>
        <begin position="409"/>
        <end position="420"/>
    </location>
</feature>
<dbReference type="PROSITE" id="PS50039">
    <property type="entry name" value="FORK_HEAD_3"/>
    <property type="match status" value="1"/>
</dbReference>
<dbReference type="InterPro" id="IPR018122">
    <property type="entry name" value="TF_fork_head_CS_1"/>
</dbReference>
<dbReference type="Proteomes" id="UP000094527">
    <property type="component" value="Unassembled WGS sequence"/>
</dbReference>
<dbReference type="PANTHER" id="PTHR11829">
    <property type="entry name" value="FORKHEAD BOX PROTEIN"/>
    <property type="match status" value="1"/>
</dbReference>
<dbReference type="STRING" id="48709.A0A1D2MG50"/>
<dbReference type="PANTHER" id="PTHR11829:SF380">
    <property type="entry name" value="PROTEIN FORK HEAD"/>
    <property type="match status" value="1"/>
</dbReference>
<dbReference type="InterPro" id="IPR047388">
    <property type="entry name" value="FH-like_dFKH"/>
</dbReference>
<feature type="domain" description="Fork-head" evidence="6">
    <location>
        <begin position="147"/>
        <end position="241"/>
    </location>
</feature>
<dbReference type="GO" id="GO:0000981">
    <property type="term" value="F:DNA-binding transcription factor activity, RNA polymerase II-specific"/>
    <property type="evidence" value="ECO:0007669"/>
    <property type="project" value="TreeGrafter"/>
</dbReference>
<proteinExistence type="predicted"/>
<dbReference type="OrthoDB" id="5954824at2759"/>
<name>A0A1D2MG50_ORCCI</name>
<keyword evidence="3 4" id="KW-0539">Nucleus</keyword>
<dbReference type="SMART" id="SM00339">
    <property type="entry name" value="FH"/>
    <property type="match status" value="1"/>
</dbReference>
<organism evidence="7 8">
    <name type="scientific">Orchesella cincta</name>
    <name type="common">Springtail</name>
    <name type="synonym">Podura cincta</name>
    <dbReference type="NCBI Taxonomy" id="48709"/>
    <lineage>
        <taxon>Eukaryota</taxon>
        <taxon>Metazoa</taxon>
        <taxon>Ecdysozoa</taxon>
        <taxon>Arthropoda</taxon>
        <taxon>Hexapoda</taxon>
        <taxon>Collembola</taxon>
        <taxon>Entomobryomorpha</taxon>
        <taxon>Entomobryoidea</taxon>
        <taxon>Orchesellidae</taxon>
        <taxon>Orchesellinae</taxon>
        <taxon>Orchesella</taxon>
    </lineage>
</organism>
<dbReference type="CDD" id="cd20041">
    <property type="entry name" value="FH_dFKH"/>
    <property type="match status" value="1"/>
</dbReference>
<dbReference type="EMBL" id="LJIJ01001360">
    <property type="protein sequence ID" value="ODM91987.1"/>
    <property type="molecule type" value="Genomic_DNA"/>
</dbReference>
<dbReference type="GO" id="GO:0030154">
    <property type="term" value="P:cell differentiation"/>
    <property type="evidence" value="ECO:0007669"/>
    <property type="project" value="TreeGrafter"/>
</dbReference>
<dbReference type="OMA" id="HHLPAGN"/>
<dbReference type="GO" id="GO:0000978">
    <property type="term" value="F:RNA polymerase II cis-regulatory region sequence-specific DNA binding"/>
    <property type="evidence" value="ECO:0007669"/>
    <property type="project" value="TreeGrafter"/>
</dbReference>
<evidence type="ECO:0000256" key="1">
    <source>
        <dbReference type="ARBA" id="ARBA00004123"/>
    </source>
</evidence>
<evidence type="ECO:0000256" key="4">
    <source>
        <dbReference type="PROSITE-ProRule" id="PRU00089"/>
    </source>
</evidence>
<sequence>YYKRISKKSRGENYFQVHHVAQKIYSAECGSNGGLQGQSSLSPPPAYLMNSSYVNASCAQFGSPGACMSPPTMNSYGGMGSPGSGGGQCMNGGGVVVVVAKLQVDFIMASFRDSSVISNGISSASSAAAAAAAAAAKSYRRSYTHAKPPYSYISLITMAIQSAPTKMLTLSEIYQFIMDHFPFYRQNQQRWQNSIRHSLSFNDCFIKVPRTPDRPGKGSFWSLHPDSGNMFENGCYLRRQKRFKDDKKEAVRAAHRTTQGQDQQHSISSTSGGSNGSTGSLTSLSTNNNNNNLVSSKSSSGKHQQTPPGGGHHQTHHHSHHGSATTPPSSLSSHHDDGSPNGFHHSHHSSHGKLSDHVGHPSQHHPHHGGGGIHRGHEGSGQHLEGLMTLSGHPGPGNPHHLMHNNHGTSKDHSGAGSPHDDAIIMDKIDSLGNGGGSDCGGAVGASGIPGGLLGAASHHRYPLGDSGQLPSMLHMSHMTREQAHLAYAASAAQAVAHPFSIKSLIPTEVGSGSKYATDLMHNTYGGYFGAINNPSVQESLYNSSHLYHHLPAGNAS</sequence>
<evidence type="ECO:0000313" key="8">
    <source>
        <dbReference type="Proteomes" id="UP000094527"/>
    </source>
</evidence>
<feature type="compositionally biased region" description="Low complexity" evidence="5">
    <location>
        <begin position="266"/>
        <end position="307"/>
    </location>
</feature>
<dbReference type="InterPro" id="IPR001766">
    <property type="entry name" value="Fork_head_dom"/>
</dbReference>
<feature type="DNA-binding region" description="Fork-head" evidence="4">
    <location>
        <begin position="147"/>
        <end position="241"/>
    </location>
</feature>
<dbReference type="SUPFAM" id="SSF46785">
    <property type="entry name" value="Winged helix' DNA-binding domain"/>
    <property type="match status" value="1"/>
</dbReference>
<keyword evidence="8" id="KW-1185">Reference proteome</keyword>
<comment type="caution">
    <text evidence="7">The sequence shown here is derived from an EMBL/GenBank/DDBJ whole genome shotgun (WGS) entry which is preliminary data.</text>
</comment>
<feature type="region of interest" description="Disordered" evidence="5">
    <location>
        <begin position="246"/>
        <end position="420"/>
    </location>
</feature>
<gene>
    <name evidence="7" type="ORF">Ocin01_14691</name>
</gene>
<evidence type="ECO:0000259" key="6">
    <source>
        <dbReference type="PROSITE" id="PS50039"/>
    </source>
</evidence>
<dbReference type="InterPro" id="IPR050211">
    <property type="entry name" value="FOX_domain-containing"/>
</dbReference>
<dbReference type="InterPro" id="IPR036390">
    <property type="entry name" value="WH_DNA-bd_sf"/>
</dbReference>
<keyword evidence="2 4" id="KW-0238">DNA-binding</keyword>
<evidence type="ECO:0000256" key="3">
    <source>
        <dbReference type="ARBA" id="ARBA00023242"/>
    </source>
</evidence>
<evidence type="ECO:0000313" key="7">
    <source>
        <dbReference type="EMBL" id="ODM91987.1"/>
    </source>
</evidence>
<dbReference type="InterPro" id="IPR030456">
    <property type="entry name" value="TF_fork_head_CS_2"/>
</dbReference>
<feature type="non-terminal residue" evidence="7">
    <location>
        <position position="1"/>
    </location>
</feature>
<reference evidence="7 8" key="1">
    <citation type="journal article" date="2016" name="Genome Biol. Evol.">
        <title>Gene Family Evolution Reflects Adaptation to Soil Environmental Stressors in the Genome of the Collembolan Orchesella cincta.</title>
        <authorList>
            <person name="Faddeeva-Vakhrusheva A."/>
            <person name="Derks M.F."/>
            <person name="Anvar S.Y."/>
            <person name="Agamennone V."/>
            <person name="Suring W."/>
            <person name="Smit S."/>
            <person name="van Straalen N.M."/>
            <person name="Roelofs D."/>
        </authorList>
    </citation>
    <scope>NUCLEOTIDE SEQUENCE [LARGE SCALE GENOMIC DNA]</scope>
    <source>
        <tissue evidence="7">Mixed pool</tissue>
    </source>
</reference>
<protein>
    <submittedName>
        <fullName evidence="7">Silk gland factor 1</fullName>
    </submittedName>
</protein>
<dbReference type="Pfam" id="PF00250">
    <property type="entry name" value="Forkhead"/>
    <property type="match status" value="1"/>
</dbReference>
<evidence type="ECO:0000256" key="2">
    <source>
        <dbReference type="ARBA" id="ARBA00023125"/>
    </source>
</evidence>
<dbReference type="PRINTS" id="PR00053">
    <property type="entry name" value="FORKHEAD"/>
</dbReference>
<comment type="subcellular location">
    <subcellularLocation>
        <location evidence="1 4">Nucleus</location>
    </subcellularLocation>
</comment>
<dbReference type="GO" id="GO:0005634">
    <property type="term" value="C:nucleus"/>
    <property type="evidence" value="ECO:0007669"/>
    <property type="project" value="UniProtKB-SubCell"/>
</dbReference>
<dbReference type="GO" id="GO:0009653">
    <property type="term" value="P:anatomical structure morphogenesis"/>
    <property type="evidence" value="ECO:0007669"/>
    <property type="project" value="TreeGrafter"/>
</dbReference>
<evidence type="ECO:0000256" key="5">
    <source>
        <dbReference type="SAM" id="MobiDB-lite"/>
    </source>
</evidence>
<feature type="compositionally biased region" description="Polar residues" evidence="5">
    <location>
        <begin position="256"/>
        <end position="265"/>
    </location>
</feature>
<dbReference type="Gene3D" id="1.10.10.10">
    <property type="entry name" value="Winged helix-like DNA-binding domain superfamily/Winged helix DNA-binding domain"/>
    <property type="match status" value="1"/>
</dbReference>
<accession>A0A1D2MG50</accession>
<dbReference type="InterPro" id="IPR036388">
    <property type="entry name" value="WH-like_DNA-bd_sf"/>
</dbReference>